<evidence type="ECO:0000313" key="6">
    <source>
        <dbReference type="Proteomes" id="UP001066327"/>
    </source>
</evidence>
<dbReference type="Proteomes" id="UP001066327">
    <property type="component" value="Unassembled WGS sequence"/>
</dbReference>
<dbReference type="EMBL" id="CP009111">
    <property type="protein sequence ID" value="ANS26135.1"/>
    <property type="molecule type" value="Genomic_DNA"/>
</dbReference>
<reference evidence="2 5" key="1">
    <citation type="submission" date="2014-07" db="EMBL/GenBank/DDBJ databases">
        <authorList>
            <person name="Zhang J.E."/>
            <person name="Yang H."/>
            <person name="Guo J."/>
            <person name="Deng Z."/>
            <person name="Luo H."/>
            <person name="Luo M."/>
            <person name="Zhao B."/>
        </authorList>
    </citation>
    <scope>NUCLEOTIDE SEQUENCE [LARGE SCALE GENOMIC DNA]</scope>
    <source>
        <strain evidence="2 5">1CP</strain>
    </source>
</reference>
<dbReference type="InterPro" id="IPR037923">
    <property type="entry name" value="HTH-like"/>
</dbReference>
<accession>A0A1B1K0K3</accession>
<dbReference type="PATRIC" id="fig|37919.13.peg.1439"/>
<dbReference type="SUPFAM" id="SSF51215">
    <property type="entry name" value="Regulatory protein AraC"/>
    <property type="match status" value="1"/>
</dbReference>
<evidence type="ECO:0000313" key="5">
    <source>
        <dbReference type="Proteomes" id="UP000186108"/>
    </source>
</evidence>
<dbReference type="EMBL" id="CP130953">
    <property type="protein sequence ID" value="WLF48818.1"/>
    <property type="molecule type" value="Genomic_DNA"/>
</dbReference>
<dbReference type="GO" id="GO:0003677">
    <property type="term" value="F:DNA binding"/>
    <property type="evidence" value="ECO:0007669"/>
    <property type="project" value="UniProtKB-KW"/>
</dbReference>
<evidence type="ECO:0000313" key="3">
    <source>
        <dbReference type="EMBL" id="MCZ4585553.1"/>
    </source>
</evidence>
<organism evidence="2 5">
    <name type="scientific">Rhodococcus opacus</name>
    <name type="common">Nocardia opaca</name>
    <dbReference type="NCBI Taxonomy" id="37919"/>
    <lineage>
        <taxon>Bacteria</taxon>
        <taxon>Bacillati</taxon>
        <taxon>Actinomycetota</taxon>
        <taxon>Actinomycetes</taxon>
        <taxon>Mycobacteriales</taxon>
        <taxon>Nocardiaceae</taxon>
        <taxon>Rhodococcus</taxon>
    </lineage>
</organism>
<dbReference type="InterPro" id="IPR014710">
    <property type="entry name" value="RmlC-like_jellyroll"/>
</dbReference>
<reference evidence="3" key="2">
    <citation type="submission" date="2022-12" db="EMBL/GenBank/DDBJ databases">
        <authorList>
            <person name="Krivoruchko A.V."/>
            <person name="Elkin A."/>
        </authorList>
    </citation>
    <scope>NUCLEOTIDE SEQUENCE</scope>
    <source>
        <strain evidence="3">IEGM 249</strain>
    </source>
</reference>
<evidence type="ECO:0000313" key="4">
    <source>
        <dbReference type="EMBL" id="WLF48818.1"/>
    </source>
</evidence>
<dbReference type="AlphaFoldDB" id="A0A1B1K0K3"/>
<evidence type="ECO:0008006" key="7">
    <source>
        <dbReference type="Google" id="ProtNLM"/>
    </source>
</evidence>
<gene>
    <name evidence="3" type="ORF">O4328_17900</name>
    <name evidence="4" type="ORF">Q5707_07435</name>
    <name evidence="2" type="ORF">R1CP_07070</name>
</gene>
<name>A0A1B1K0K3_RHOOP</name>
<dbReference type="EMBL" id="JAPWIS010000008">
    <property type="protein sequence ID" value="MCZ4585553.1"/>
    <property type="molecule type" value="Genomic_DNA"/>
</dbReference>
<dbReference type="RefSeq" id="WP_005571431.1">
    <property type="nucleotide sequence ID" value="NZ_CAJUXZ010000001.1"/>
</dbReference>
<evidence type="ECO:0000313" key="2">
    <source>
        <dbReference type="EMBL" id="ANS26135.1"/>
    </source>
</evidence>
<keyword evidence="6" id="KW-1185">Reference proteome</keyword>
<dbReference type="Gene3D" id="2.60.120.10">
    <property type="entry name" value="Jelly Rolls"/>
    <property type="match status" value="1"/>
</dbReference>
<sequence>MIRCVRLWTGADDASHVELGFLAMDPGRNGDLCTAGVDVTHVSFEETTSGGSFDWHTAPVRQLVLTLSGTLDFRTRNGEQFRLREGDVLLAEDTAGSGHEWTLVGTDPWRRAYVVLAEGAPVPFRTGAPSGTPVQE</sequence>
<dbReference type="Proteomes" id="UP001231166">
    <property type="component" value="Chromosome"/>
</dbReference>
<protein>
    <recommendedName>
        <fullName evidence="7">Cupin 2 conserved barrel domain-containing protein</fullName>
    </recommendedName>
</protein>
<proteinExistence type="predicted"/>
<dbReference type="Proteomes" id="UP000186108">
    <property type="component" value="Chromosome"/>
</dbReference>
<keyword evidence="1" id="KW-0238">DNA-binding</keyword>
<reference evidence="4" key="3">
    <citation type="submission" date="2023-07" db="EMBL/GenBank/DDBJ databases">
        <title>Genomic analysis of Rhodococcus opacus VOC-14 with glycol ethers degradation activity.</title>
        <authorList>
            <person name="Narkevich D.A."/>
            <person name="Hlushen A.M."/>
            <person name="Akhremchuk A.E."/>
            <person name="Sikolenko M.A."/>
            <person name="Valentovich L.N."/>
        </authorList>
    </citation>
    <scope>NUCLEOTIDE SEQUENCE</scope>
    <source>
        <strain evidence="4">VOC-14</strain>
    </source>
</reference>
<evidence type="ECO:0000256" key="1">
    <source>
        <dbReference type="ARBA" id="ARBA00023125"/>
    </source>
</evidence>